<dbReference type="HOGENOM" id="CLU_129890_2_1_10"/>
<dbReference type="KEGG" id="cpb:Cphamn1_2220"/>
<dbReference type="STRING" id="331678.Cphamn1_2220"/>
<dbReference type="SUPFAM" id="SSF88723">
    <property type="entry name" value="PIN domain-like"/>
    <property type="match status" value="1"/>
</dbReference>
<dbReference type="Pfam" id="PF01850">
    <property type="entry name" value="PIN"/>
    <property type="match status" value="1"/>
</dbReference>
<dbReference type="eggNOG" id="COG3744">
    <property type="taxonomic scope" value="Bacteria"/>
</dbReference>
<dbReference type="PANTHER" id="PTHR36173:SF1">
    <property type="entry name" value="RIBONUCLEASE VAPC22"/>
    <property type="match status" value="1"/>
</dbReference>
<dbReference type="InterPro" id="IPR052919">
    <property type="entry name" value="TA_system_RNase"/>
</dbReference>
<dbReference type="InterPro" id="IPR029060">
    <property type="entry name" value="PIN-like_dom_sf"/>
</dbReference>
<protein>
    <submittedName>
        <fullName evidence="2">PilT protein domain protein</fullName>
    </submittedName>
</protein>
<evidence type="ECO:0000259" key="1">
    <source>
        <dbReference type="Pfam" id="PF01850"/>
    </source>
</evidence>
<name>B3ENN6_CHLPB</name>
<dbReference type="AlphaFoldDB" id="B3ENN6"/>
<sequence length="131" mass="14906">MITVDTHVILWDALKPEMLSGKAKRALAEANRTDGIFFCSISLWEIAMLIRKKRIEISVPYRDFVDLLLSSNRYFFQEITPEIAYLSTTLPDTINGDPADRIIASSSLITKTSLITADENLRQSELLQTIW</sequence>
<dbReference type="InterPro" id="IPR002716">
    <property type="entry name" value="PIN_dom"/>
</dbReference>
<dbReference type="InterPro" id="IPR041705">
    <property type="entry name" value="PIN_Sll0205"/>
</dbReference>
<reference evidence="2" key="1">
    <citation type="submission" date="2008-06" db="EMBL/GenBank/DDBJ databases">
        <title>Complete sequence of Chlorobium phaeobacteroides BS1.</title>
        <authorList>
            <consortium name="US DOE Joint Genome Institute"/>
            <person name="Lucas S."/>
            <person name="Copeland A."/>
            <person name="Lapidus A."/>
            <person name="Glavina del Rio T."/>
            <person name="Dalin E."/>
            <person name="Tice H."/>
            <person name="Bruce D."/>
            <person name="Goodwin L."/>
            <person name="Pitluck S."/>
            <person name="Schmutz J."/>
            <person name="Larimer F."/>
            <person name="Land M."/>
            <person name="Hauser L."/>
            <person name="Kyrpides N."/>
            <person name="Ovchinnikova G."/>
            <person name="Li T."/>
            <person name="Liu Z."/>
            <person name="Zhao F."/>
            <person name="Overmann J."/>
            <person name="Bryant D.A."/>
            <person name="Richardson P."/>
        </authorList>
    </citation>
    <scope>NUCLEOTIDE SEQUENCE [LARGE SCALE GENOMIC DNA]</scope>
    <source>
        <strain evidence="2">BS1</strain>
    </source>
</reference>
<dbReference type="PANTHER" id="PTHR36173">
    <property type="entry name" value="RIBONUCLEASE VAPC16-RELATED"/>
    <property type="match status" value="1"/>
</dbReference>
<dbReference type="OrthoDB" id="9798990at2"/>
<gene>
    <name evidence="2" type="ordered locus">Cphamn1_2220</name>
</gene>
<dbReference type="Gene3D" id="3.40.50.1010">
    <property type="entry name" value="5'-nuclease"/>
    <property type="match status" value="1"/>
</dbReference>
<evidence type="ECO:0000313" key="2">
    <source>
        <dbReference type="EMBL" id="ACE05125.1"/>
    </source>
</evidence>
<feature type="domain" description="PIN" evidence="1">
    <location>
        <begin position="2"/>
        <end position="123"/>
    </location>
</feature>
<organism evidence="2">
    <name type="scientific">Chlorobium phaeobacteroides (strain BS1)</name>
    <dbReference type="NCBI Taxonomy" id="331678"/>
    <lineage>
        <taxon>Bacteria</taxon>
        <taxon>Pseudomonadati</taxon>
        <taxon>Chlorobiota</taxon>
        <taxon>Chlorobiia</taxon>
        <taxon>Chlorobiales</taxon>
        <taxon>Chlorobiaceae</taxon>
        <taxon>Chlorobium/Pelodictyon group</taxon>
        <taxon>Chlorobium</taxon>
    </lineage>
</organism>
<dbReference type="EMBL" id="CP001101">
    <property type="protein sequence ID" value="ACE05125.1"/>
    <property type="molecule type" value="Genomic_DNA"/>
</dbReference>
<accession>B3ENN6</accession>
<dbReference type="CDD" id="cd09872">
    <property type="entry name" value="PIN_Sll0205-like"/>
    <property type="match status" value="1"/>
</dbReference>
<proteinExistence type="predicted"/>